<dbReference type="GO" id="GO:0052689">
    <property type="term" value="F:carboxylic ester hydrolase activity"/>
    <property type="evidence" value="ECO:0007669"/>
    <property type="project" value="UniProtKB-ARBA"/>
</dbReference>
<comment type="caution">
    <text evidence="4">The sequence shown here is derived from an EMBL/GenBank/DDBJ whole genome shotgun (WGS) entry which is preliminary data.</text>
</comment>
<feature type="chain" id="PRO_5031231735" evidence="2">
    <location>
        <begin position="33"/>
        <end position="397"/>
    </location>
</feature>
<evidence type="ECO:0000256" key="2">
    <source>
        <dbReference type="SAM" id="SignalP"/>
    </source>
</evidence>
<evidence type="ECO:0000313" key="4">
    <source>
        <dbReference type="EMBL" id="MBB3120740.1"/>
    </source>
</evidence>
<keyword evidence="2" id="KW-0732">Signal</keyword>
<dbReference type="PANTHER" id="PTHR22946">
    <property type="entry name" value="DIENELACTONE HYDROLASE DOMAIN-CONTAINING PROTEIN-RELATED"/>
    <property type="match status" value="1"/>
</dbReference>
<dbReference type="PANTHER" id="PTHR22946:SF9">
    <property type="entry name" value="POLYKETIDE TRANSFERASE AF380"/>
    <property type="match status" value="1"/>
</dbReference>
<keyword evidence="1 4" id="KW-0378">Hydrolase</keyword>
<dbReference type="InterPro" id="IPR000383">
    <property type="entry name" value="Xaa-Pro-like_dom"/>
</dbReference>
<dbReference type="Gene3D" id="3.40.50.1820">
    <property type="entry name" value="alpha/beta hydrolase"/>
    <property type="match status" value="1"/>
</dbReference>
<dbReference type="Pfam" id="PF02129">
    <property type="entry name" value="Peptidase_S15"/>
    <property type="match status" value="1"/>
</dbReference>
<evidence type="ECO:0000313" key="5">
    <source>
        <dbReference type="Proteomes" id="UP000541535"/>
    </source>
</evidence>
<feature type="domain" description="Xaa-Pro dipeptidyl-peptidase-like" evidence="3">
    <location>
        <begin position="63"/>
        <end position="193"/>
    </location>
</feature>
<dbReference type="Proteomes" id="UP000541535">
    <property type="component" value="Unassembled WGS sequence"/>
</dbReference>
<dbReference type="SUPFAM" id="SSF53474">
    <property type="entry name" value="alpha/beta-Hydrolases"/>
    <property type="match status" value="1"/>
</dbReference>
<dbReference type="InterPro" id="IPR050261">
    <property type="entry name" value="FrsA_esterase"/>
</dbReference>
<dbReference type="EMBL" id="JACHXD010000011">
    <property type="protein sequence ID" value="MBB3120740.1"/>
    <property type="molecule type" value="Genomic_DNA"/>
</dbReference>
<accession>A0A7W5FV92</accession>
<protein>
    <submittedName>
        <fullName evidence="4">Dienelactone hydrolase</fullName>
    </submittedName>
</protein>
<dbReference type="AlphaFoldDB" id="A0A7W5FV92"/>
<evidence type="ECO:0000259" key="3">
    <source>
        <dbReference type="Pfam" id="PF02129"/>
    </source>
</evidence>
<organism evidence="4 5">
    <name type="scientific">Pseudoduganella violacea</name>
    <dbReference type="NCBI Taxonomy" id="1715466"/>
    <lineage>
        <taxon>Bacteria</taxon>
        <taxon>Pseudomonadati</taxon>
        <taxon>Pseudomonadota</taxon>
        <taxon>Betaproteobacteria</taxon>
        <taxon>Burkholderiales</taxon>
        <taxon>Oxalobacteraceae</taxon>
        <taxon>Telluria group</taxon>
        <taxon>Pseudoduganella</taxon>
    </lineage>
</organism>
<reference evidence="4 5" key="1">
    <citation type="submission" date="2020-08" db="EMBL/GenBank/DDBJ databases">
        <title>Genomic Encyclopedia of Type Strains, Phase III (KMG-III): the genomes of soil and plant-associated and newly described type strains.</title>
        <authorList>
            <person name="Whitman W."/>
        </authorList>
    </citation>
    <scope>NUCLEOTIDE SEQUENCE [LARGE SCALE GENOMIC DNA]</scope>
    <source>
        <strain evidence="4 5">CECT 8897</strain>
    </source>
</reference>
<gene>
    <name evidence="4" type="ORF">FHS03_003810</name>
</gene>
<name>A0A7W5FV92_9BURK</name>
<proteinExistence type="predicted"/>
<evidence type="ECO:0000256" key="1">
    <source>
        <dbReference type="ARBA" id="ARBA00022801"/>
    </source>
</evidence>
<sequence length="397" mass="42740">MLPQTLPLTPARRLAAVLLALACALLADGAVAAAGLAQGVAPLDARLNEQILMLPAGPGGRERLETTLFKPDGPGPFPLLVINHGKAPGNPRLQRRDRFVYMAAAFVRRGYAVLVPMRTGFANSSGRYSDFGCNMTANGYAQAADIADVLAYAGQQPWIDARRIVVAGQSYGGLASMALATQDIPGVRGVLNFAGGLRTIGGNCDWQQALVQAFADYGRRSRLPSLWLYGANDSFFAPPLVSRLHQAYTRGGGKAQLLAYGAFKSDAHRMLASRDGEKIWLPHAERFLQAIGMPFREVYALADTPAAPASNYAALEDVAALPYVPERGREQYRAFLKRMTPRAFAISASGAWGWAEEGEEPEARALAACQSSSEQPCRLYSVDERVVWPDVSAGRTD</sequence>
<keyword evidence="5" id="KW-1185">Reference proteome</keyword>
<dbReference type="InterPro" id="IPR029058">
    <property type="entry name" value="AB_hydrolase_fold"/>
</dbReference>
<feature type="signal peptide" evidence="2">
    <location>
        <begin position="1"/>
        <end position="32"/>
    </location>
</feature>